<keyword evidence="3" id="KW-0813">Transport</keyword>
<dbReference type="AlphaFoldDB" id="A0A1S3I4N1"/>
<dbReference type="GO" id="GO:0019786">
    <property type="term" value="F:protein-phosphatidylethanolamide deconjugating activity"/>
    <property type="evidence" value="ECO:0007669"/>
    <property type="project" value="InterPro"/>
</dbReference>
<dbReference type="InterPro" id="IPR005078">
    <property type="entry name" value="Peptidase_C54"/>
</dbReference>
<evidence type="ECO:0000256" key="4">
    <source>
        <dbReference type="ARBA" id="ARBA00022490"/>
    </source>
</evidence>
<evidence type="ECO:0000256" key="2">
    <source>
        <dbReference type="ARBA" id="ARBA00010958"/>
    </source>
</evidence>
<dbReference type="SUPFAM" id="SSF54001">
    <property type="entry name" value="Cysteine proteinases"/>
    <property type="match status" value="1"/>
</dbReference>
<dbReference type="InParanoid" id="A0A1S3I4N1"/>
<comment type="catalytic activity">
    <reaction evidence="10">
        <text>[protein]-C-terminal L-amino acid-glycyl-phosphatidylethanolamide + H2O = [protein]-C-terminal L-amino acid-glycine + a 1,2-diacyl-sn-glycero-3-phosphoethanolamine</text>
        <dbReference type="Rhea" id="RHEA:67548"/>
        <dbReference type="Rhea" id="RHEA-COMP:17323"/>
        <dbReference type="Rhea" id="RHEA-COMP:17324"/>
        <dbReference type="ChEBI" id="CHEBI:15377"/>
        <dbReference type="ChEBI" id="CHEBI:64612"/>
        <dbReference type="ChEBI" id="CHEBI:172940"/>
        <dbReference type="ChEBI" id="CHEBI:172941"/>
    </reaction>
    <physiologicalReaction direction="left-to-right" evidence="10">
        <dbReference type="Rhea" id="RHEA:67549"/>
    </physiologicalReaction>
</comment>
<evidence type="ECO:0000256" key="10">
    <source>
        <dbReference type="ARBA" id="ARBA00029362"/>
    </source>
</evidence>
<keyword evidence="8 11" id="KW-0653">Protein transport</keyword>
<dbReference type="GO" id="GO:0015031">
    <property type="term" value="P:protein transport"/>
    <property type="evidence" value="ECO:0007669"/>
    <property type="project" value="UniProtKB-KW"/>
</dbReference>
<keyword evidence="6 11" id="KW-0378">Hydrolase</keyword>
<evidence type="ECO:0000256" key="7">
    <source>
        <dbReference type="ARBA" id="ARBA00022807"/>
    </source>
</evidence>
<accession>A0A1S3I4N1</accession>
<dbReference type="GO" id="GO:0034727">
    <property type="term" value="P:piecemeal microautophagy of the nucleus"/>
    <property type="evidence" value="ECO:0007669"/>
    <property type="project" value="TreeGrafter"/>
</dbReference>
<evidence type="ECO:0000256" key="6">
    <source>
        <dbReference type="ARBA" id="ARBA00022801"/>
    </source>
</evidence>
<keyword evidence="7" id="KW-0788">Thiol protease</keyword>
<organism evidence="14 15">
    <name type="scientific">Lingula anatina</name>
    <name type="common">Brachiopod</name>
    <name type="synonym">Lingula unguis</name>
    <dbReference type="NCBI Taxonomy" id="7574"/>
    <lineage>
        <taxon>Eukaryota</taxon>
        <taxon>Metazoa</taxon>
        <taxon>Spiralia</taxon>
        <taxon>Lophotrochozoa</taxon>
        <taxon>Brachiopoda</taxon>
        <taxon>Linguliformea</taxon>
        <taxon>Lingulata</taxon>
        <taxon>Lingulida</taxon>
        <taxon>Linguloidea</taxon>
        <taxon>Lingulidae</taxon>
        <taxon>Lingula</taxon>
    </lineage>
</organism>
<keyword evidence="14" id="KW-1185">Reference proteome</keyword>
<dbReference type="GO" id="GO:0035973">
    <property type="term" value="P:aggrephagy"/>
    <property type="evidence" value="ECO:0007669"/>
    <property type="project" value="TreeGrafter"/>
</dbReference>
<dbReference type="OrthoDB" id="2960936at2759"/>
<dbReference type="Proteomes" id="UP000085678">
    <property type="component" value="Unplaced"/>
</dbReference>
<dbReference type="OMA" id="FPPFVPY"/>
<evidence type="ECO:0000313" key="15">
    <source>
        <dbReference type="RefSeq" id="XP_013392324.1"/>
    </source>
</evidence>
<evidence type="ECO:0000313" key="14">
    <source>
        <dbReference type="Proteomes" id="UP000085678"/>
    </source>
</evidence>
<protein>
    <recommendedName>
        <fullName evidence="11">Cysteine protease</fullName>
        <ecNumber evidence="11">3.4.22.-</ecNumber>
    </recommendedName>
</protein>
<dbReference type="GO" id="GO:0000423">
    <property type="term" value="P:mitophagy"/>
    <property type="evidence" value="ECO:0007669"/>
    <property type="project" value="TreeGrafter"/>
</dbReference>
<dbReference type="GO" id="GO:0005737">
    <property type="term" value="C:cytoplasm"/>
    <property type="evidence" value="ECO:0007669"/>
    <property type="project" value="UniProtKB-SubCell"/>
</dbReference>
<evidence type="ECO:0000256" key="1">
    <source>
        <dbReference type="ARBA" id="ARBA00004496"/>
    </source>
</evidence>
<comment type="function">
    <text evidence="11">Cysteine protease that plays a key role in autophagy by mediating both proteolytic activation and delipidation of ATG8 family proteins.</text>
</comment>
<dbReference type="InterPro" id="IPR046792">
    <property type="entry name" value="Peptidase_C54_cat"/>
</dbReference>
<dbReference type="InterPro" id="IPR038765">
    <property type="entry name" value="Papain-like_cys_pep_sf"/>
</dbReference>
<evidence type="ECO:0000256" key="9">
    <source>
        <dbReference type="ARBA" id="ARBA00023006"/>
    </source>
</evidence>
<dbReference type="KEGG" id="lak:106160314"/>
<dbReference type="EC" id="3.4.22.-" evidence="11"/>
<feature type="compositionally biased region" description="Polar residues" evidence="12">
    <location>
        <begin position="217"/>
        <end position="231"/>
    </location>
</feature>
<keyword evidence="4 11" id="KW-0963">Cytoplasm</keyword>
<dbReference type="STRING" id="7574.A0A1S3I4N1"/>
<feature type="domain" description="Peptidase C54 catalytic" evidence="13">
    <location>
        <begin position="43"/>
        <end position="381"/>
    </location>
</feature>
<feature type="region of interest" description="Disordered" evidence="12">
    <location>
        <begin position="217"/>
        <end position="263"/>
    </location>
</feature>
<sequence>MMEEMVAAAYTYEPGLLEHEGFPKTEQPVYILGKSYSTLYDMDELMSDIMSRLWFTYRRGFSAIGGTGPMSDQGWGCMLRCGQMMVAQALIHLHIGRDWMWDRDKPDPTYLRILKMFQDKKNACYSIHQIASMGVCEGKPIGHWFGPNTIAQVFRKLCVYDDWSQIRVHIAMDNTVIIKDIWTMCKEPVRTEQDGALEGYNHKSKEMTVNLRKIHQTKTSNFSQNGPSLQKSKGKTHHGRDPLSEDFKDDLNGDGNGESDSHYKGASWRPLLLIIPLRLGLSEINSVYLDSLKVCLTLPQSVGIIGGKPNHAHWFVGYVGDQMVYLDPHTTQPYVDLEQPDASDESYHCPYASRMKMSQLDPSIAVGFFCKTEKDFINLCSDIRNNIIKRSKTPMFELHEVRPAHWPPFEPYEVQPGTNSEFTVVDDRQYDTDEEYELL</sequence>
<keyword evidence="9 11" id="KW-0072">Autophagy</keyword>
<gene>
    <name evidence="15" type="primary">LOC106160314</name>
</gene>
<reference evidence="15" key="1">
    <citation type="submission" date="2025-08" db="UniProtKB">
        <authorList>
            <consortium name="RefSeq"/>
        </authorList>
    </citation>
    <scope>IDENTIFICATION</scope>
    <source>
        <tissue evidence="15">Gonads</tissue>
    </source>
</reference>
<evidence type="ECO:0000256" key="12">
    <source>
        <dbReference type="SAM" id="MobiDB-lite"/>
    </source>
</evidence>
<evidence type="ECO:0000259" key="13">
    <source>
        <dbReference type="Pfam" id="PF03416"/>
    </source>
</evidence>
<comment type="subcellular location">
    <subcellularLocation>
        <location evidence="1 11">Cytoplasm</location>
    </subcellularLocation>
</comment>
<evidence type="ECO:0000256" key="8">
    <source>
        <dbReference type="ARBA" id="ARBA00022927"/>
    </source>
</evidence>
<dbReference type="GO" id="GO:0016485">
    <property type="term" value="P:protein processing"/>
    <property type="evidence" value="ECO:0007669"/>
    <property type="project" value="TreeGrafter"/>
</dbReference>
<dbReference type="GO" id="GO:0004197">
    <property type="term" value="F:cysteine-type endopeptidase activity"/>
    <property type="evidence" value="ECO:0007669"/>
    <property type="project" value="TreeGrafter"/>
</dbReference>
<comment type="similarity">
    <text evidence="2 11">Belongs to the peptidase C54 family.</text>
</comment>
<dbReference type="GeneID" id="106160314"/>
<evidence type="ECO:0000256" key="11">
    <source>
        <dbReference type="RuleBase" id="RU363115"/>
    </source>
</evidence>
<keyword evidence="5 11" id="KW-0645">Protease</keyword>
<dbReference type="RefSeq" id="XP_013392324.1">
    <property type="nucleotide sequence ID" value="XM_013536870.1"/>
</dbReference>
<evidence type="ECO:0000256" key="5">
    <source>
        <dbReference type="ARBA" id="ARBA00022670"/>
    </source>
</evidence>
<dbReference type="FunCoup" id="A0A1S3I4N1">
    <property type="interactions" value="748"/>
</dbReference>
<name>A0A1S3I4N1_LINAN</name>
<dbReference type="Pfam" id="PF03416">
    <property type="entry name" value="Peptidase_C54"/>
    <property type="match status" value="1"/>
</dbReference>
<dbReference type="PANTHER" id="PTHR22624">
    <property type="entry name" value="CYSTEINE PROTEASE ATG4"/>
    <property type="match status" value="1"/>
</dbReference>
<proteinExistence type="inferred from homology"/>
<dbReference type="PANTHER" id="PTHR22624:SF49">
    <property type="entry name" value="CYSTEINE PROTEASE"/>
    <property type="match status" value="1"/>
</dbReference>
<evidence type="ECO:0000256" key="3">
    <source>
        <dbReference type="ARBA" id="ARBA00022448"/>
    </source>
</evidence>
<dbReference type="GO" id="GO:0000045">
    <property type="term" value="P:autophagosome assembly"/>
    <property type="evidence" value="ECO:0007669"/>
    <property type="project" value="TreeGrafter"/>
</dbReference>
<feature type="compositionally biased region" description="Basic and acidic residues" evidence="12">
    <location>
        <begin position="239"/>
        <end position="251"/>
    </location>
</feature>